<dbReference type="EMBL" id="JALPRF010000010">
    <property type="protein sequence ID" value="MCK8495656.1"/>
    <property type="molecule type" value="Genomic_DNA"/>
</dbReference>
<dbReference type="RefSeq" id="WP_248480407.1">
    <property type="nucleotide sequence ID" value="NZ_JALPRF010000010.1"/>
</dbReference>
<keyword evidence="4" id="KW-1185">Reference proteome</keyword>
<evidence type="ECO:0000313" key="3">
    <source>
        <dbReference type="EMBL" id="MCK8495656.1"/>
    </source>
</evidence>
<protein>
    <submittedName>
        <fullName evidence="3">Lipopolysaccharide biosynthesis protein</fullName>
    </submittedName>
</protein>
<feature type="transmembrane region" description="Helical" evidence="2">
    <location>
        <begin position="469"/>
        <end position="491"/>
    </location>
</feature>
<comment type="caution">
    <text evidence="3">The sequence shown here is derived from an EMBL/GenBank/DDBJ whole genome shotgun (WGS) entry which is preliminary data.</text>
</comment>
<evidence type="ECO:0000256" key="2">
    <source>
        <dbReference type="SAM" id="Phobius"/>
    </source>
</evidence>
<feature type="coiled-coil region" evidence="1">
    <location>
        <begin position="273"/>
        <end position="439"/>
    </location>
</feature>
<dbReference type="InterPro" id="IPR050445">
    <property type="entry name" value="Bact_polysacc_biosynth/exp"/>
</dbReference>
<dbReference type="PANTHER" id="PTHR32309">
    <property type="entry name" value="TYROSINE-PROTEIN KINASE"/>
    <property type="match status" value="1"/>
</dbReference>
<sequence>MTVEVFLRLLKQHVLWFILIPCVTAGTAYFVTRNEPKVYKSQATLYTGLVSRYSLLSDKQSGFVDRSSSAIDNILTTLNSKETLLQIGVNLLTDHLRLQQPDTLVLSEPGFLELRQSIPPSWQNMLLMNSDSVSMHRYIDSLARTPSDNPIKSLLIKSDSHYSIQQIGEKLKASARRNTNDVLTMEYEANDPAVAQQTLVYAIKALNLRYANLKTSETNSVVNYYEDKLQKAKETLDRAEANLRAFNTGHKVLNYEEEASNVATSREELIKEYNDELMRKDAAKAALDALNRRMGQQGTMNAANADLNEKQKKLTNAENKLSNARAYGQPKHIITRLQEEVAKASDELKASAQKYDAATNASDAIPAQTMASDRLAKSLEYEESVARLQVYKKRMNEYQAKTNEYTPLGSQLRQLQRDLSVAEKEYLDLLQQVEQSQTRRQDIAIGGTLEIMDAPDYPLAPQVSKRMQLIAIGAGVGIFIALLLTALRFWLDNRIHSPEQAESLVGMPVTALFPHVKKPNVFSKATLATRNMLEQLFNAVNIEIAQATDKPFPPIITLFSIGSKQGKTWVANGLNQLYSEADQQVAYCYPRVTGKEQKERVNGITFFPYTIRPDFMNVTGIDYLVDYSHGFDATQFDRIVLELPPLINNQIPVYLLKNSVLSLLVVDANSAWARAEKQLLSLYVRVTNQPILLVLNRVEDNYLDVPNRADIRQPTSGAERSLLSQRNIS</sequence>
<evidence type="ECO:0000313" key="4">
    <source>
        <dbReference type="Proteomes" id="UP001202180"/>
    </source>
</evidence>
<keyword evidence="2" id="KW-0472">Membrane</keyword>
<keyword evidence="2" id="KW-0812">Transmembrane</keyword>
<accession>A0ABT0HU04</accession>
<proteinExistence type="predicted"/>
<name>A0ABT0HU04_9BACT</name>
<organism evidence="3 4">
    <name type="scientific">Spirosoma liriopis</name>
    <dbReference type="NCBI Taxonomy" id="2937440"/>
    <lineage>
        <taxon>Bacteria</taxon>
        <taxon>Pseudomonadati</taxon>
        <taxon>Bacteroidota</taxon>
        <taxon>Cytophagia</taxon>
        <taxon>Cytophagales</taxon>
        <taxon>Cytophagaceae</taxon>
        <taxon>Spirosoma</taxon>
    </lineage>
</organism>
<keyword evidence="1" id="KW-0175">Coiled coil</keyword>
<dbReference type="PANTHER" id="PTHR32309:SF13">
    <property type="entry name" value="FERRIC ENTEROBACTIN TRANSPORT PROTEIN FEPE"/>
    <property type="match status" value="1"/>
</dbReference>
<evidence type="ECO:0000256" key="1">
    <source>
        <dbReference type="SAM" id="Coils"/>
    </source>
</evidence>
<feature type="transmembrane region" description="Helical" evidence="2">
    <location>
        <begin position="14"/>
        <end position="32"/>
    </location>
</feature>
<keyword evidence="2" id="KW-1133">Transmembrane helix</keyword>
<reference evidence="3 4" key="1">
    <citation type="submission" date="2022-04" db="EMBL/GenBank/DDBJ databases">
        <title>Spirosoma sp. strain RP8 genome sequencing and assembly.</title>
        <authorList>
            <person name="Jung Y."/>
        </authorList>
    </citation>
    <scope>NUCLEOTIDE SEQUENCE [LARGE SCALE GENOMIC DNA]</scope>
    <source>
        <strain evidence="3 4">RP8</strain>
    </source>
</reference>
<feature type="coiled-coil region" evidence="1">
    <location>
        <begin position="222"/>
        <end position="249"/>
    </location>
</feature>
<dbReference type="Proteomes" id="UP001202180">
    <property type="component" value="Unassembled WGS sequence"/>
</dbReference>
<gene>
    <name evidence="3" type="ORF">M0L20_27575</name>
</gene>